<evidence type="ECO:0000256" key="1">
    <source>
        <dbReference type="ARBA" id="ARBA00023054"/>
    </source>
</evidence>
<feature type="region of interest" description="Disordered" evidence="3">
    <location>
        <begin position="349"/>
        <end position="370"/>
    </location>
</feature>
<name>A0ABM1BNL0_LIMPO</name>
<gene>
    <name evidence="6" type="primary">LOC106469657</name>
</gene>
<dbReference type="RefSeq" id="XP_013785612.1">
    <property type="nucleotide sequence ID" value="XM_013930158.2"/>
</dbReference>
<keyword evidence="1 2" id="KW-0175">Coiled coil</keyword>
<feature type="compositionally biased region" description="Polar residues" evidence="3">
    <location>
        <begin position="459"/>
        <end position="471"/>
    </location>
</feature>
<dbReference type="PANTHER" id="PTHR13103:SF2">
    <property type="entry name" value="IQCJ-SCHIP1 READTHROUGH TRANSCRIPT PROTEIN-RELATED"/>
    <property type="match status" value="1"/>
</dbReference>
<feature type="region of interest" description="Disordered" evidence="3">
    <location>
        <begin position="222"/>
        <end position="248"/>
    </location>
</feature>
<feature type="compositionally biased region" description="Low complexity" evidence="3">
    <location>
        <begin position="708"/>
        <end position="724"/>
    </location>
</feature>
<accession>A0ABM1BNL0</accession>
<evidence type="ECO:0000256" key="3">
    <source>
        <dbReference type="SAM" id="MobiDB-lite"/>
    </source>
</evidence>
<evidence type="ECO:0000313" key="6">
    <source>
        <dbReference type="RefSeq" id="XP_013785612.1"/>
    </source>
</evidence>
<dbReference type="GeneID" id="106469657"/>
<protein>
    <submittedName>
        <fullName evidence="6">General transcriptional corepressor trfA-like</fullName>
    </submittedName>
</protein>
<feature type="region of interest" description="Disordered" evidence="3">
    <location>
        <begin position="449"/>
        <end position="475"/>
    </location>
</feature>
<proteinExistence type="predicted"/>
<evidence type="ECO:0000259" key="4">
    <source>
        <dbReference type="Pfam" id="PF10148"/>
    </source>
</evidence>
<keyword evidence="5" id="KW-1185">Reference proteome</keyword>
<evidence type="ECO:0000256" key="2">
    <source>
        <dbReference type="SAM" id="Coils"/>
    </source>
</evidence>
<evidence type="ECO:0000313" key="5">
    <source>
        <dbReference type="Proteomes" id="UP000694941"/>
    </source>
</evidence>
<sequence>MRMMCKNHTKEEKELSLHRIHKNSRGFQDTEKSHHFVNFNNNKPNGYNQSHASHLKNGNAYAVSLSHPEIILEDGITGSDIILNDSSLFLETRTLKSYIHDNNDVIDVCDDCNNNNKSNINSNSGQNDDLERKDSLFFDISNSTQDLVLEHSENNNNNVYLQTYSQRKLIKLNGSLFKKTSVSQLQDDPVIQQRGTVCTQAGQQSCNYTAIRNHVPEHFLFSKTKSPDSESSEYSDVSSMNETNSSSDLDVNMTMETLNNFSMATSKHDGIQCLANKDEKTKNANIRQLESASTCLEEAKILNTAPNLPKNMTDEYQEELKSKHKVEVIFSEGIEKCELDSAEKEIGRKEYDTDLLSQENPSDDGNMKSRRSLTPVIEPLLKGSPIICENISCFVSKSCISDDKIESKNWSWSSGENGEHLLKIIEALPSSLAPKSEDQKKSLETAMYSRNNCDKQVPPKTSGTNRNSANASADPIKYFQTKHPRECADTSSSFRHESILKERSSLLDYDDEKSLFSDDSLNNISITNSVVYKSMAEKVTLTPPCVSFSTTRSPGKDTGRYSYPVKKDNSSPEVLGDFDVYNIETAMPKIDWIALEEHLTRAAKEADWYLRRRNDREEIRRKLAMDSDGDDYYCGERVTKKPSLSTRLQSGMNLQICFMNERASDQESQGSDHDLESSFQKENICGLSSAVENTSRLTDASDKDKTVSNSTLAESTSSSQSLGSKRQRPSIFFNRPKNWSLQSTQKNSKRKEKEEEQEDFMTRQARLQAEARMALAQAKEMARMQMEVERQRKKKSPIADIVGFTLPDGRHRLSRQILTDMNVAQLQVIVNDLHTQIENLNEELVQLLLERDDLHMQQDSMLVDIEDLTRYLNAKNDALCNQQSIVQVDPAKTISK</sequence>
<dbReference type="Proteomes" id="UP000694941">
    <property type="component" value="Unplaced"/>
</dbReference>
<dbReference type="InterPro" id="IPR015649">
    <property type="entry name" value="SCHIP_1_C"/>
</dbReference>
<feature type="domain" description="Schwannomin interacting protein 1 C-terminal" evidence="4">
    <location>
        <begin position="612"/>
        <end position="677"/>
    </location>
</feature>
<dbReference type="InterPro" id="IPR039045">
    <property type="entry name" value="SCHIP_1"/>
</dbReference>
<dbReference type="PANTHER" id="PTHR13103">
    <property type="entry name" value="SCHWANNOMIN INTERACTING PROTEIN 1"/>
    <property type="match status" value="1"/>
</dbReference>
<organism evidence="5 6">
    <name type="scientific">Limulus polyphemus</name>
    <name type="common">Atlantic horseshoe crab</name>
    <dbReference type="NCBI Taxonomy" id="6850"/>
    <lineage>
        <taxon>Eukaryota</taxon>
        <taxon>Metazoa</taxon>
        <taxon>Ecdysozoa</taxon>
        <taxon>Arthropoda</taxon>
        <taxon>Chelicerata</taxon>
        <taxon>Merostomata</taxon>
        <taxon>Xiphosura</taxon>
        <taxon>Limulidae</taxon>
        <taxon>Limulus</taxon>
    </lineage>
</organism>
<feature type="region of interest" description="Disordered" evidence="3">
    <location>
        <begin position="694"/>
        <end position="759"/>
    </location>
</feature>
<dbReference type="Pfam" id="PF10148">
    <property type="entry name" value="SCHIP-1_C"/>
    <property type="match status" value="2"/>
</dbReference>
<reference evidence="6" key="1">
    <citation type="submission" date="2025-08" db="UniProtKB">
        <authorList>
            <consortium name="RefSeq"/>
        </authorList>
    </citation>
    <scope>IDENTIFICATION</scope>
    <source>
        <tissue evidence="6">Muscle</tissue>
    </source>
</reference>
<feature type="compositionally biased region" description="Polar residues" evidence="3">
    <location>
        <begin position="737"/>
        <end position="746"/>
    </location>
</feature>
<feature type="domain" description="Schwannomin interacting protein 1 C-terminal" evidence="4">
    <location>
        <begin position="683"/>
        <end position="882"/>
    </location>
</feature>
<feature type="coiled-coil region" evidence="2">
    <location>
        <begin position="823"/>
        <end position="857"/>
    </location>
</feature>